<keyword evidence="2" id="KW-1185">Reference proteome</keyword>
<evidence type="ECO:0000313" key="1">
    <source>
        <dbReference type="EMBL" id="OQV19855.1"/>
    </source>
</evidence>
<dbReference type="Proteomes" id="UP000192578">
    <property type="component" value="Unassembled WGS sequence"/>
</dbReference>
<dbReference type="InterPro" id="IPR028082">
    <property type="entry name" value="Peripla_BP_I"/>
</dbReference>
<protein>
    <recommendedName>
        <fullName evidence="3">Receptor ligand binding region domain-containing protein</fullName>
    </recommendedName>
</protein>
<accession>A0A1W0WXD1</accession>
<dbReference type="SUPFAM" id="SSF53822">
    <property type="entry name" value="Periplasmic binding protein-like I"/>
    <property type="match status" value="1"/>
</dbReference>
<organism evidence="1 2">
    <name type="scientific">Hypsibius exemplaris</name>
    <name type="common">Freshwater tardigrade</name>
    <dbReference type="NCBI Taxonomy" id="2072580"/>
    <lineage>
        <taxon>Eukaryota</taxon>
        <taxon>Metazoa</taxon>
        <taxon>Ecdysozoa</taxon>
        <taxon>Tardigrada</taxon>
        <taxon>Eutardigrada</taxon>
        <taxon>Parachela</taxon>
        <taxon>Hypsibioidea</taxon>
        <taxon>Hypsibiidae</taxon>
        <taxon>Hypsibius</taxon>
    </lineage>
</organism>
<comment type="caution">
    <text evidence="1">The sequence shown here is derived from an EMBL/GenBank/DDBJ whole genome shotgun (WGS) entry which is preliminary data.</text>
</comment>
<dbReference type="OrthoDB" id="302535at2759"/>
<evidence type="ECO:0008006" key="3">
    <source>
        <dbReference type="Google" id="ProtNLM"/>
    </source>
</evidence>
<sequence length="395" mass="43039">MGSAYDVAFLDARRLYPEVFRSFSITRHFVPGTFTCADATGETTVALSELFSSRNAGLQRNSSGFDVDEEFRIVLSPGCSFEAVTLGDFGREEDLTVLASVASFGLLNDKQRFPTVLPFASTSYNNLAVAIIGIIHRHGWTSFNLACEKSGLAVEVACGILRQALTTVQGINAISYVLDTFSSETIENFLITSLAHSTVTVLASVNPQSYIPVLEAVFRTGMANGDNVFYLFPLGLNGQFEDIILNSVSANEISESLLHSLPFVFSLAFEPINWTAISVEVDQMTEQSRSVYNMTVPTASHVLEVACGILRQALTTVQGINAISYVLDTFSSETIENFLITSLAHSTVTVLASVKPQSYIPVLEAVFRTGMANGDNVSPFKFVNLDCQFNEEHFS</sequence>
<proteinExistence type="predicted"/>
<evidence type="ECO:0000313" key="2">
    <source>
        <dbReference type="Proteomes" id="UP000192578"/>
    </source>
</evidence>
<dbReference type="Gene3D" id="3.40.50.2300">
    <property type="match status" value="2"/>
</dbReference>
<name>A0A1W0WXD1_HYPEX</name>
<dbReference type="AlphaFoldDB" id="A0A1W0WXD1"/>
<gene>
    <name evidence="1" type="ORF">BV898_06125</name>
</gene>
<reference evidence="2" key="1">
    <citation type="submission" date="2017-01" db="EMBL/GenBank/DDBJ databases">
        <title>Comparative genomics of anhydrobiosis in the tardigrade Hypsibius dujardini.</title>
        <authorList>
            <person name="Yoshida Y."/>
            <person name="Koutsovoulos G."/>
            <person name="Laetsch D."/>
            <person name="Stevens L."/>
            <person name="Kumar S."/>
            <person name="Horikawa D."/>
            <person name="Ishino K."/>
            <person name="Komine S."/>
            <person name="Tomita M."/>
            <person name="Blaxter M."/>
            <person name="Arakawa K."/>
        </authorList>
    </citation>
    <scope>NUCLEOTIDE SEQUENCE [LARGE SCALE GENOMIC DNA]</scope>
    <source>
        <strain evidence="2">Z151</strain>
    </source>
</reference>
<dbReference type="EMBL" id="MTYJ01000035">
    <property type="protein sequence ID" value="OQV19855.1"/>
    <property type="molecule type" value="Genomic_DNA"/>
</dbReference>